<sequence length="258" mass="28598">MQVVIIGSGNVATVLGRLMVSNGHQILQVWGRNALHAATLAAELNAEAITDINAINTEADLYLLAVTDSALAEMASQLWLGDKLLVHAAGSVSLSVLKPASTRYGVLWPMKMIRKQMQTLTPVTIFIDGNTEEVMKELEALAAEFSDTVSRANDEARAKMHLLAAITSNFTNHLYHLANHYCEAENIPFHLFLPLIEDTVSQLRVSHPREVQAGPAFRNDSATLERHRKLLAQYPDILKIYDAMTASIRREFGWEPQN</sequence>
<feature type="domain" description="Pyrroline-5-carboxylate reductase catalytic N-terminal" evidence="1">
    <location>
        <begin position="3"/>
        <end position="86"/>
    </location>
</feature>
<evidence type="ECO:0000259" key="2">
    <source>
        <dbReference type="Pfam" id="PF10728"/>
    </source>
</evidence>
<dbReference type="Gene3D" id="3.40.50.720">
    <property type="entry name" value="NAD(P)-binding Rossmann-like Domain"/>
    <property type="match status" value="1"/>
</dbReference>
<dbReference type="OrthoDB" id="9810755at2"/>
<evidence type="ECO:0000259" key="1">
    <source>
        <dbReference type="Pfam" id="PF03807"/>
    </source>
</evidence>
<keyword evidence="4" id="KW-1185">Reference proteome</keyword>
<dbReference type="InterPro" id="IPR036291">
    <property type="entry name" value="NAD(P)-bd_dom_sf"/>
</dbReference>
<protein>
    <submittedName>
        <fullName evidence="3">Predicted oxidoreductase, contains short-chain dehydrogenase (SDR) and DUF2520 domains</fullName>
    </submittedName>
</protein>
<dbReference type="Pfam" id="PF03807">
    <property type="entry name" value="F420_oxidored"/>
    <property type="match status" value="1"/>
</dbReference>
<dbReference type="InterPro" id="IPR037108">
    <property type="entry name" value="TM1727-like_C_sf"/>
</dbReference>
<dbReference type="Gene3D" id="1.10.1040.20">
    <property type="entry name" value="ProC-like, C-terminal domain"/>
    <property type="match status" value="1"/>
</dbReference>
<gene>
    <name evidence="3" type="ORF">SAMN04488132_102381</name>
</gene>
<reference evidence="3 4" key="1">
    <citation type="submission" date="2017-02" db="EMBL/GenBank/DDBJ databases">
        <authorList>
            <person name="Peterson S.W."/>
        </authorList>
    </citation>
    <scope>NUCLEOTIDE SEQUENCE [LARGE SCALE GENOMIC DNA]</scope>
    <source>
        <strain evidence="3 4">DSM 22335</strain>
    </source>
</reference>
<dbReference type="STRING" id="413434.SAMN04488132_102381"/>
<dbReference type="PANTHER" id="PTHR40459">
    <property type="entry name" value="CONSERVED HYPOTHETICAL ALANINE AND LEUCINE RICH PROTEIN"/>
    <property type="match status" value="1"/>
</dbReference>
<dbReference type="SUPFAM" id="SSF48179">
    <property type="entry name" value="6-phosphogluconate dehydrogenase C-terminal domain-like"/>
    <property type="match status" value="1"/>
</dbReference>
<proteinExistence type="predicted"/>
<organism evidence="3 4">
    <name type="scientific">Sediminibacterium ginsengisoli</name>
    <dbReference type="NCBI Taxonomy" id="413434"/>
    <lineage>
        <taxon>Bacteria</taxon>
        <taxon>Pseudomonadati</taxon>
        <taxon>Bacteroidota</taxon>
        <taxon>Chitinophagia</taxon>
        <taxon>Chitinophagales</taxon>
        <taxon>Chitinophagaceae</taxon>
        <taxon>Sediminibacterium</taxon>
    </lineage>
</organism>
<dbReference type="EMBL" id="FUWH01000002">
    <property type="protein sequence ID" value="SJZ51352.1"/>
    <property type="molecule type" value="Genomic_DNA"/>
</dbReference>
<dbReference type="InterPro" id="IPR018931">
    <property type="entry name" value="DUF2520"/>
</dbReference>
<dbReference type="SUPFAM" id="SSF51735">
    <property type="entry name" value="NAD(P)-binding Rossmann-fold domains"/>
    <property type="match status" value="1"/>
</dbReference>
<feature type="domain" description="DUF2520" evidence="2">
    <location>
        <begin position="124"/>
        <end position="247"/>
    </location>
</feature>
<name>A0A1T4L993_9BACT</name>
<dbReference type="InterPro" id="IPR028939">
    <property type="entry name" value="P5C_Rdtase_cat_N"/>
</dbReference>
<dbReference type="PANTHER" id="PTHR40459:SF1">
    <property type="entry name" value="CONSERVED HYPOTHETICAL ALANINE AND LEUCINE RICH PROTEIN"/>
    <property type="match status" value="1"/>
</dbReference>
<dbReference type="Proteomes" id="UP000190888">
    <property type="component" value="Unassembled WGS sequence"/>
</dbReference>
<evidence type="ECO:0000313" key="3">
    <source>
        <dbReference type="EMBL" id="SJZ51352.1"/>
    </source>
</evidence>
<dbReference type="InterPro" id="IPR008927">
    <property type="entry name" value="6-PGluconate_DH-like_C_sf"/>
</dbReference>
<dbReference type="AlphaFoldDB" id="A0A1T4L993"/>
<evidence type="ECO:0000313" key="4">
    <source>
        <dbReference type="Proteomes" id="UP000190888"/>
    </source>
</evidence>
<accession>A0A1T4L993</accession>
<dbReference type="RefSeq" id="WP_078830332.1">
    <property type="nucleotide sequence ID" value="NZ_FUWH01000002.1"/>
</dbReference>
<dbReference type="Pfam" id="PF10728">
    <property type="entry name" value="DUF2520"/>
    <property type="match status" value="1"/>
</dbReference>